<sequence>MKKIMMFVGAVTTGIAAGVLVKKYLQKDAEETETTEEDRGVSPVRIYEDDNDQTSDENSDDVPSLKADAINHGYKPIEY</sequence>
<comment type="caution">
    <text evidence="2">The sequence shown here is derived from an EMBL/GenBank/DDBJ whole genome shotgun (WGS) entry which is preliminary data.</text>
</comment>
<dbReference type="EMBL" id="SRYV01000003">
    <property type="protein sequence ID" value="TGY16883.1"/>
    <property type="molecule type" value="Genomic_DNA"/>
</dbReference>
<dbReference type="Proteomes" id="UP000309117">
    <property type="component" value="Unassembled WGS sequence"/>
</dbReference>
<evidence type="ECO:0000313" key="2">
    <source>
        <dbReference type="EMBL" id="TGY16883.1"/>
    </source>
</evidence>
<name>A0A4S2BR06_9LACO</name>
<gene>
    <name evidence="2" type="ORF">E5351_02505</name>
</gene>
<dbReference type="RefSeq" id="WP_057810285.1">
    <property type="nucleotide sequence ID" value="NZ_AQFR02000001.1"/>
</dbReference>
<dbReference type="AlphaFoldDB" id="A0A4S2BR06"/>
<accession>A0A4S2BR06</accession>
<feature type="region of interest" description="Disordered" evidence="1">
    <location>
        <begin position="28"/>
        <end position="79"/>
    </location>
</feature>
<protein>
    <submittedName>
        <fullName evidence="2">Uncharacterized protein</fullName>
    </submittedName>
</protein>
<reference evidence="2 3" key="1">
    <citation type="submission" date="2019-04" db="EMBL/GenBank/DDBJ databases">
        <title>Microbes associate with the intestines of laboratory mice.</title>
        <authorList>
            <person name="Navarre W."/>
            <person name="Wong E."/>
            <person name="Huang K."/>
            <person name="Tropini C."/>
            <person name="Ng K."/>
            <person name="Yu B."/>
        </authorList>
    </citation>
    <scope>NUCLEOTIDE SEQUENCE [LARGE SCALE GENOMIC DNA]</scope>
    <source>
        <strain evidence="2 3">NM61_E11</strain>
    </source>
</reference>
<evidence type="ECO:0000313" key="3">
    <source>
        <dbReference type="Proteomes" id="UP000309117"/>
    </source>
</evidence>
<dbReference type="GeneID" id="75117452"/>
<proteinExistence type="predicted"/>
<evidence type="ECO:0000256" key="1">
    <source>
        <dbReference type="SAM" id="MobiDB-lite"/>
    </source>
</evidence>
<feature type="compositionally biased region" description="Acidic residues" evidence="1">
    <location>
        <begin position="49"/>
        <end position="60"/>
    </location>
</feature>
<organism evidence="2 3">
    <name type="scientific">Lactobacillus intestinalis</name>
    <dbReference type="NCBI Taxonomy" id="151781"/>
    <lineage>
        <taxon>Bacteria</taxon>
        <taxon>Bacillati</taxon>
        <taxon>Bacillota</taxon>
        <taxon>Bacilli</taxon>
        <taxon>Lactobacillales</taxon>
        <taxon>Lactobacillaceae</taxon>
        <taxon>Lactobacillus</taxon>
    </lineage>
</organism>